<evidence type="ECO:0000313" key="2">
    <source>
        <dbReference type="Proteomes" id="UP001243846"/>
    </source>
</evidence>
<dbReference type="EMBL" id="JAUFRC010000001">
    <property type="protein sequence ID" value="MDN3713180.1"/>
    <property type="molecule type" value="Genomic_DNA"/>
</dbReference>
<name>A0ABT8D8X4_9RHOB</name>
<sequence>MSHAVCNSCAYYEDHAVQAAAQLSDAGLCRVNPPVAPKEEGRGVWPTVQKTDWCGKYATLFAAE</sequence>
<reference evidence="2" key="1">
    <citation type="journal article" date="2019" name="Int. J. Syst. Evol. Microbiol.">
        <title>The Global Catalogue of Microorganisms (GCM) 10K type strain sequencing project: providing services to taxonomists for standard genome sequencing and annotation.</title>
        <authorList>
            <consortium name="The Broad Institute Genomics Platform"/>
            <consortium name="The Broad Institute Genome Sequencing Center for Infectious Disease"/>
            <person name="Wu L."/>
            <person name="Ma J."/>
        </authorList>
    </citation>
    <scope>NUCLEOTIDE SEQUENCE [LARGE SCALE GENOMIC DNA]</scope>
    <source>
        <strain evidence="2">CECT 8482</strain>
    </source>
</reference>
<proteinExistence type="predicted"/>
<keyword evidence="2" id="KW-1185">Reference proteome</keyword>
<dbReference type="RefSeq" id="WP_377685123.1">
    <property type="nucleotide sequence ID" value="NZ_JBHMDZ010000006.1"/>
</dbReference>
<organism evidence="1 2">
    <name type="scientific">Paracoccus cavernae</name>
    <dbReference type="NCBI Taxonomy" id="1571207"/>
    <lineage>
        <taxon>Bacteria</taxon>
        <taxon>Pseudomonadati</taxon>
        <taxon>Pseudomonadota</taxon>
        <taxon>Alphaproteobacteria</taxon>
        <taxon>Rhodobacterales</taxon>
        <taxon>Paracoccaceae</taxon>
        <taxon>Paracoccus</taxon>
    </lineage>
</organism>
<protein>
    <submittedName>
        <fullName evidence="1">Uncharacterized protein</fullName>
    </submittedName>
</protein>
<gene>
    <name evidence="1" type="ORF">QWZ10_18155</name>
</gene>
<dbReference type="Proteomes" id="UP001243846">
    <property type="component" value="Unassembled WGS sequence"/>
</dbReference>
<accession>A0ABT8D8X4</accession>
<evidence type="ECO:0000313" key="1">
    <source>
        <dbReference type="EMBL" id="MDN3713180.1"/>
    </source>
</evidence>
<comment type="caution">
    <text evidence="1">The sequence shown here is derived from an EMBL/GenBank/DDBJ whole genome shotgun (WGS) entry which is preliminary data.</text>
</comment>